<sequence>MSPTLGANQQYAVPLLKGTWLTSPYREDTAPANNTNLTNRMDIGREGVPYNIDQNTFGADIRDGVTGISQLENQSEGLCISCHSKESLTDGVTHTWKSKDRIHESVKGWKTANGTIQHNYSCSKCHSPHDSSSLPRLMVTNCLDSKHKGRTGNNSTPVLSDNGWKTYSGPCSGAAAEFGTVDNATRWCLSRAGTYAFGGSGSGHFPGSWGGDKPGFQGYGVSCHEGNSSDQQWNELTPWAVNPPAPPVPPALGQPVSLSDTSVRWNYTDTANDNDGYRLHDSGNTLKASNANAKSTYVDESGLVANTRYTRHLHAYNALGDSLPSGDVSIYTWPKFPNVTSDTYLHSTPDFTFTNAAGFGPGGVEYYRYVWTQNPSYTFTDNETIWDSGTLTTTATADGMWYLYLKSYNGDNVSGNYSLWSKFNKYDSTAPTVSAPIPADGGTAAINNPLVFTISDAVSGIDWATITLQISGNMGYAKSYTAADTTIVTRTGSDASYVVTVKPDAPYGNGEVITWSFRVKDQVGHELVSPSWTFTATNTAVSPPTLESASSTYYNRMRWFFVDNSNNETGFRLHDPDHVVKVDPATAPSYFDEYGLTANTQYTRHVHAYNADGESGPSQSLSRSTLALPPDVTSDKPANTWGNAPITFTNNIGFGTGTVEYYRYRWGQEPFPAYGGNMEWRSGQLTITPASEGNWYLHLWSYNKDDVPSSSSWQKMLGYRYDATPPTGLACASPADAAADLAVTTVLSSTVATDSVSGSVQYLFQIAKDIGFTTGLESSGWQTGTSYVPLLEAGTTYYWRVKARDNALNETPYTTPARSFTTLNVPVSRATWTTKGDFENNASTTGTPTTRSEVFVSGTNQADDAGITLSQTSHTWRNPTVAAGNSHALAVKPDGSVWAWGHNWYGQLGDGTSGFGNYKTTPVQVSGLGAGSGVIAVVATYDSSLALKSDGSVVAWGHNNSGQLGDGTKVDKPTPVAVTGLGAGSGVIAIAAGKYYFLALKSDGTVWAWGDNAYYQLGDGTGTQRSVPVQVSGLTGAVAIVAGGQHSFAVKTDGSVWAWGYNGYGELGDGSNMPKSSPVQVSTMGPGSDVIALACGFSHSLAVKADGSVWAWGYNWYGQLGDGTDGPGSDKNSPVQVVAPGSGASAVAAARHSSLLLKDDGSVLAWGDNSSGQLGDTTTTKRTTPVPVSGLGANSGVIAVSAGEAIFQSLKADGALSAWGYNQWGEIVGGVNGANSAPVPNSAISGIQLPLSYNYSYQALGTVTRLKVNAGSNVTWGGIYWDDSVTPPDTTIKFRTRGADTEAGLDSAPWSDYYLTSRAGITTTASQWLEVELTLQTANKYSAPLLGELTVTYIP</sequence>
<dbReference type="PROSITE" id="PS00626">
    <property type="entry name" value="RCC1_2"/>
    <property type="match status" value="2"/>
</dbReference>
<dbReference type="InterPro" id="IPR000408">
    <property type="entry name" value="Reg_chr_condens"/>
</dbReference>
<organism evidence="4 5">
    <name type="scientific">Geomobilimonas luticola</name>
    <dbReference type="NCBI Taxonomy" id="1114878"/>
    <lineage>
        <taxon>Bacteria</taxon>
        <taxon>Pseudomonadati</taxon>
        <taxon>Thermodesulfobacteriota</taxon>
        <taxon>Desulfuromonadia</taxon>
        <taxon>Geobacterales</taxon>
        <taxon>Geobacteraceae</taxon>
        <taxon>Geomobilimonas</taxon>
    </lineage>
</organism>
<keyword evidence="5" id="KW-1185">Reference proteome</keyword>
<dbReference type="InterPro" id="IPR051625">
    <property type="entry name" value="Signaling_Regulatory_Domain"/>
</dbReference>
<dbReference type="SUPFAM" id="SSF49265">
    <property type="entry name" value="Fibronectin type III"/>
    <property type="match status" value="1"/>
</dbReference>
<dbReference type="Pfam" id="PF00415">
    <property type="entry name" value="RCC1"/>
    <property type="match status" value="1"/>
</dbReference>
<dbReference type="InterPro" id="IPR058923">
    <property type="entry name" value="RCC1-like_dom"/>
</dbReference>
<comment type="caution">
    <text evidence="4">The sequence shown here is derived from an EMBL/GenBank/DDBJ whole genome shotgun (WGS) entry which is preliminary data.</text>
</comment>
<dbReference type="Gene3D" id="2.130.10.30">
    <property type="entry name" value="Regulator of chromosome condensation 1/beta-lactamase-inhibitor protein II"/>
    <property type="match status" value="2"/>
</dbReference>
<dbReference type="Pfam" id="PF25390">
    <property type="entry name" value="WD40_RLD"/>
    <property type="match status" value="1"/>
</dbReference>
<evidence type="ECO:0000313" key="4">
    <source>
        <dbReference type="EMBL" id="MBT0654241.1"/>
    </source>
</evidence>
<evidence type="ECO:0000256" key="2">
    <source>
        <dbReference type="SAM" id="MobiDB-lite"/>
    </source>
</evidence>
<dbReference type="EMBL" id="JAHCVK010000008">
    <property type="protein sequence ID" value="MBT0654241.1"/>
    <property type="molecule type" value="Genomic_DNA"/>
</dbReference>
<dbReference type="InterPro" id="IPR013783">
    <property type="entry name" value="Ig-like_fold"/>
</dbReference>
<dbReference type="Proteomes" id="UP000756860">
    <property type="component" value="Unassembled WGS sequence"/>
</dbReference>
<reference evidence="4 5" key="1">
    <citation type="submission" date="2021-05" db="EMBL/GenBank/DDBJ databases">
        <title>The draft genome of Geobacter luticola JCM 17780.</title>
        <authorList>
            <person name="Xu Z."/>
            <person name="Masuda Y."/>
            <person name="Itoh H."/>
            <person name="Senoo K."/>
        </authorList>
    </citation>
    <scope>NUCLEOTIDE SEQUENCE [LARGE SCALE GENOMIC DNA]</scope>
    <source>
        <strain evidence="4 5">JCM 17780</strain>
    </source>
</reference>
<dbReference type="InterPro" id="IPR009091">
    <property type="entry name" value="RCC1/BLIP-II"/>
</dbReference>
<dbReference type="InterPro" id="IPR036116">
    <property type="entry name" value="FN3_sf"/>
</dbReference>
<dbReference type="Gene3D" id="1.10.1130.10">
    <property type="entry name" value="Flavocytochrome C3, Chain A"/>
    <property type="match status" value="1"/>
</dbReference>
<dbReference type="PRINTS" id="PR00633">
    <property type="entry name" value="RCCNDNSATION"/>
</dbReference>
<keyword evidence="1" id="KW-0677">Repeat</keyword>
<dbReference type="Gene3D" id="2.60.40.10">
    <property type="entry name" value="Immunoglobulins"/>
    <property type="match status" value="1"/>
</dbReference>
<name>A0ABS5SHV2_9BACT</name>
<feature type="compositionally biased region" description="Polar residues" evidence="2">
    <location>
        <begin position="616"/>
        <end position="625"/>
    </location>
</feature>
<dbReference type="SUPFAM" id="SSF50985">
    <property type="entry name" value="RCC1/BLIP-II"/>
    <property type="match status" value="2"/>
</dbReference>
<dbReference type="PROSITE" id="PS50853">
    <property type="entry name" value="FN3"/>
    <property type="match status" value="1"/>
</dbReference>
<dbReference type="PROSITE" id="PS50012">
    <property type="entry name" value="RCC1_3"/>
    <property type="match status" value="6"/>
</dbReference>
<evidence type="ECO:0000256" key="1">
    <source>
        <dbReference type="ARBA" id="ARBA00022737"/>
    </source>
</evidence>
<protein>
    <recommendedName>
        <fullName evidence="3">Fibronectin type-III domain-containing protein</fullName>
    </recommendedName>
</protein>
<dbReference type="PANTHER" id="PTHR22872">
    <property type="entry name" value="BTK-BINDING PROTEIN-RELATED"/>
    <property type="match status" value="1"/>
</dbReference>
<dbReference type="CDD" id="cd00063">
    <property type="entry name" value="FN3"/>
    <property type="match status" value="1"/>
</dbReference>
<evidence type="ECO:0000313" key="5">
    <source>
        <dbReference type="Proteomes" id="UP000756860"/>
    </source>
</evidence>
<dbReference type="InterPro" id="IPR003961">
    <property type="entry name" value="FN3_dom"/>
</dbReference>
<gene>
    <name evidence="4" type="ORF">KI810_14345</name>
</gene>
<evidence type="ECO:0000259" key="3">
    <source>
        <dbReference type="PROSITE" id="PS50853"/>
    </source>
</evidence>
<proteinExistence type="predicted"/>
<feature type="region of interest" description="Disordered" evidence="2">
    <location>
        <begin position="610"/>
        <end position="629"/>
    </location>
</feature>
<accession>A0ABS5SHV2</accession>
<feature type="domain" description="Fibronectin type-III" evidence="3">
    <location>
        <begin position="246"/>
        <end position="335"/>
    </location>
</feature>